<dbReference type="GO" id="GO:0005739">
    <property type="term" value="C:mitochondrion"/>
    <property type="evidence" value="ECO:0007669"/>
    <property type="project" value="TreeGrafter"/>
</dbReference>
<dbReference type="InterPro" id="IPR017438">
    <property type="entry name" value="ATP-NAD_kinase_N"/>
</dbReference>
<proteinExistence type="predicted"/>
<dbReference type="Gene3D" id="3.40.50.10330">
    <property type="entry name" value="Probable inorganic polyphosphate/atp-NAD kinase, domain 1"/>
    <property type="match status" value="1"/>
</dbReference>
<reference evidence="2" key="1">
    <citation type="submission" date="2016-05" db="EMBL/GenBank/DDBJ databases">
        <authorList>
            <person name="Naeem Raeece"/>
        </authorList>
    </citation>
    <scope>NUCLEOTIDE SEQUENCE [LARGE SCALE GENOMIC DNA]</scope>
</reference>
<dbReference type="GO" id="GO:0019674">
    <property type="term" value="P:NAD+ metabolic process"/>
    <property type="evidence" value="ECO:0007669"/>
    <property type="project" value="InterPro"/>
</dbReference>
<protein>
    <recommendedName>
        <fullName evidence="3">NAD(+) kinase</fullName>
    </recommendedName>
</protein>
<dbReference type="Proteomes" id="UP000078546">
    <property type="component" value="Unassembled WGS sequence"/>
</dbReference>
<dbReference type="InterPro" id="IPR017437">
    <property type="entry name" value="ATP-NAD_kinase_PpnK-typ_C"/>
</dbReference>
<accession>A0A1A8VZM6</accession>
<name>A0A1A8VZM6_PLAOA</name>
<dbReference type="InterPro" id="IPR016064">
    <property type="entry name" value="NAD/diacylglycerol_kinase_sf"/>
</dbReference>
<gene>
    <name evidence="1" type="ORF">POVCU1_012010</name>
</gene>
<dbReference type="Gene3D" id="2.60.200.30">
    <property type="entry name" value="Probable inorganic polyphosphate/atp-NAD kinase, domain 2"/>
    <property type="match status" value="1"/>
</dbReference>
<dbReference type="AlphaFoldDB" id="A0A1A8VZM6"/>
<dbReference type="SUPFAM" id="SSF111331">
    <property type="entry name" value="NAD kinase/diacylglycerol kinase-like"/>
    <property type="match status" value="1"/>
</dbReference>
<dbReference type="EMBL" id="FLQV01000225">
    <property type="protein sequence ID" value="SBS85149.1"/>
    <property type="molecule type" value="Genomic_DNA"/>
</dbReference>
<dbReference type="PANTHER" id="PTHR13158">
    <property type="match status" value="1"/>
</dbReference>
<evidence type="ECO:0000313" key="1">
    <source>
        <dbReference type="EMBL" id="SBS85149.1"/>
    </source>
</evidence>
<sequence length="650" mass="75495">MVIIFSTSPTQKQQNSVHPFLPFFCAKMTPLKWLQIFELLGETNKMGKKECPYFIEGSISARKFSLIKRIKMIPHIGEKEVRKREYSFTSDRLIKDTVTNNMGQEKKKNRNDKTSDTQCANCLDKPNEDFTLNNMNEKRYKRILLIEKYTKYDNLRKQGFKDEYILKNFFTVYISHLTHTLIVNNIINILRTKYKTHVSILKAYKRNIEAISISSSSVFSPDAIFSVGGDGTYLESAHIIANKYIVDESTNRRNKRIELVGINSDPKGSEGKLCLDYFPLDSEEEINYAYTSFREYEEMYINKKKKKNFIFIDVCNFIKKLKEKEKRDTTGSEQKGEDIDKNANVIENIVKNNRISYDDKLQRNSVSPMKWDNCIDVNFEKSKGCHNTIKGGEAGKEVSSATTEEDIAEGDKAKKQNIINDLTPCVGSTGRNEISDNVIISVEEYAKNTLRNFFETNKHKKMYRKYITVYIKRSNEEDFKTYKSINEVYIYEAVKNNICTYINIDNRIVKKLKSTALLITSGTGSTAWAYNVNKIDKKKMKNIIDEFLNIQNDVVKKNVKNINFELFSQYINSSICFHPNSKYMKCIVKEPVENSVYDSTDHIYNCKYIDIKTCTSNTIVYIDGIYNIKIQPNDSVIMHIKEDDFIVSYK</sequence>
<organism evidence="1 2">
    <name type="scientific">Plasmodium ovale curtisi</name>
    <dbReference type="NCBI Taxonomy" id="864141"/>
    <lineage>
        <taxon>Eukaryota</taxon>
        <taxon>Sar</taxon>
        <taxon>Alveolata</taxon>
        <taxon>Apicomplexa</taxon>
        <taxon>Aconoidasida</taxon>
        <taxon>Haemosporida</taxon>
        <taxon>Plasmodiidae</taxon>
        <taxon>Plasmodium</taxon>
        <taxon>Plasmodium (Plasmodium)</taxon>
    </lineage>
</organism>
<dbReference type="PANTHER" id="PTHR13158:SF5">
    <property type="entry name" value="NAD KINASE 2, MITOCHONDRIAL"/>
    <property type="match status" value="1"/>
</dbReference>
<evidence type="ECO:0000313" key="2">
    <source>
        <dbReference type="Proteomes" id="UP000078546"/>
    </source>
</evidence>
<evidence type="ECO:0008006" key="3">
    <source>
        <dbReference type="Google" id="ProtNLM"/>
    </source>
</evidence>
<dbReference type="GO" id="GO:0003951">
    <property type="term" value="F:NAD+ kinase activity"/>
    <property type="evidence" value="ECO:0007669"/>
    <property type="project" value="InterPro"/>
</dbReference>